<dbReference type="EMBL" id="VXIV02000951">
    <property type="protein sequence ID" value="KAF6035023.1"/>
    <property type="molecule type" value="Genomic_DNA"/>
</dbReference>
<dbReference type="AlphaFoldDB" id="A0A7J7K9X4"/>
<keyword evidence="2" id="KW-0812">Transmembrane</keyword>
<feature type="domain" description="Peptidase M12B" evidence="3">
    <location>
        <begin position="9"/>
        <end position="198"/>
    </location>
</feature>
<feature type="binding site" evidence="1">
    <location>
        <position position="146"/>
    </location>
    <ligand>
        <name>Zn(2+)</name>
        <dbReference type="ChEBI" id="CHEBI:29105"/>
        <note>catalytic</note>
    </ligand>
</feature>
<accession>A0A7J7K9X4</accession>
<dbReference type="GO" id="GO:0007219">
    <property type="term" value="P:Notch signaling pathway"/>
    <property type="evidence" value="ECO:0007669"/>
    <property type="project" value="TreeGrafter"/>
</dbReference>
<dbReference type="Gene3D" id="3.40.390.10">
    <property type="entry name" value="Collagenase (Catalytic Domain)"/>
    <property type="match status" value="1"/>
</dbReference>
<dbReference type="PANTHER" id="PTHR45702">
    <property type="entry name" value="ADAM10/ADAM17 METALLOPEPTIDASE FAMILY MEMBER"/>
    <property type="match status" value="1"/>
</dbReference>
<keyword evidence="2" id="KW-0472">Membrane</keyword>
<sequence>MHCPLHVYVDHRFYEEIGHRNPKGSSNNIGFIIAKITLYKTRSVDPLADVVSGDDSQTYLNRFSTLNHEDYCMGIIFTVVDFAQGVLGLAWIAEDSSLGSGVCSSPFVFRNSSVLYFNSAIVSQKNYGRIISRPMFSITVTHELGHAFGAEHDDVQRYSCAPGGLAGNYIMFHLSGDGLKPNHFRFSACSINSIYKVLYIRTQIRADVCFLKKYAGFCGNIFIDNAGKGNIPVNGLCQNGVGFCDEDLACRQLDDKHLRSDIARLFKDSTSVTLNFLANNWYIAILSVTGVSFLVVIFMLVHRKAKPVQSMAYKDGRMAYAWFEARLRLQKIEKELEELDAYEPPQTYSYPVAIHRLSYQFPSAPKSVISE</sequence>
<feature type="transmembrane region" description="Helical" evidence="2">
    <location>
        <begin position="281"/>
        <end position="301"/>
    </location>
</feature>
<feature type="binding site" evidence="1">
    <location>
        <position position="152"/>
    </location>
    <ligand>
        <name>Zn(2+)</name>
        <dbReference type="ChEBI" id="CHEBI:29105"/>
        <note>catalytic</note>
    </ligand>
</feature>
<gene>
    <name evidence="4" type="ORF">EB796_006678</name>
</gene>
<dbReference type="OrthoDB" id="2149267at2759"/>
<dbReference type="InterPro" id="IPR051489">
    <property type="entry name" value="ADAM_Metalloproteinase"/>
</dbReference>
<dbReference type="InterPro" id="IPR001590">
    <property type="entry name" value="Peptidase_M12B"/>
</dbReference>
<dbReference type="PROSITE" id="PS50215">
    <property type="entry name" value="ADAM_MEPRO"/>
    <property type="match status" value="1"/>
</dbReference>
<proteinExistence type="predicted"/>
<evidence type="ECO:0000259" key="3">
    <source>
        <dbReference type="PROSITE" id="PS50215"/>
    </source>
</evidence>
<protein>
    <submittedName>
        <fullName evidence="4">ADAM10</fullName>
    </submittedName>
</protein>
<evidence type="ECO:0000256" key="2">
    <source>
        <dbReference type="SAM" id="Phobius"/>
    </source>
</evidence>
<dbReference type="Proteomes" id="UP000593567">
    <property type="component" value="Unassembled WGS sequence"/>
</dbReference>
<organism evidence="4 5">
    <name type="scientific">Bugula neritina</name>
    <name type="common">Brown bryozoan</name>
    <name type="synonym">Sertularia neritina</name>
    <dbReference type="NCBI Taxonomy" id="10212"/>
    <lineage>
        <taxon>Eukaryota</taxon>
        <taxon>Metazoa</taxon>
        <taxon>Spiralia</taxon>
        <taxon>Lophotrochozoa</taxon>
        <taxon>Bryozoa</taxon>
        <taxon>Gymnolaemata</taxon>
        <taxon>Cheilostomatida</taxon>
        <taxon>Flustrina</taxon>
        <taxon>Buguloidea</taxon>
        <taxon>Bugulidae</taxon>
        <taxon>Bugula</taxon>
    </lineage>
</organism>
<dbReference type="GO" id="GO:0005886">
    <property type="term" value="C:plasma membrane"/>
    <property type="evidence" value="ECO:0007669"/>
    <property type="project" value="TreeGrafter"/>
</dbReference>
<feature type="active site" evidence="1">
    <location>
        <position position="143"/>
    </location>
</feature>
<dbReference type="Pfam" id="PF13688">
    <property type="entry name" value="Reprolysin_5"/>
    <property type="match status" value="1"/>
</dbReference>
<dbReference type="GO" id="GO:0006509">
    <property type="term" value="P:membrane protein ectodomain proteolysis"/>
    <property type="evidence" value="ECO:0007669"/>
    <property type="project" value="TreeGrafter"/>
</dbReference>
<dbReference type="SUPFAM" id="SSF55486">
    <property type="entry name" value="Metalloproteases ('zincins'), catalytic domain"/>
    <property type="match status" value="1"/>
</dbReference>
<dbReference type="GO" id="GO:0004222">
    <property type="term" value="F:metalloendopeptidase activity"/>
    <property type="evidence" value="ECO:0007669"/>
    <property type="project" value="InterPro"/>
</dbReference>
<keyword evidence="1" id="KW-0862">Zinc</keyword>
<dbReference type="InterPro" id="IPR024079">
    <property type="entry name" value="MetalloPept_cat_dom_sf"/>
</dbReference>
<comment type="caution">
    <text evidence="4">The sequence shown here is derived from an EMBL/GenBank/DDBJ whole genome shotgun (WGS) entry which is preliminary data.</text>
</comment>
<dbReference type="PANTHER" id="PTHR45702:SF2">
    <property type="entry name" value="KUZBANIAN, ISOFORM A"/>
    <property type="match status" value="1"/>
</dbReference>
<evidence type="ECO:0000313" key="5">
    <source>
        <dbReference type="Proteomes" id="UP000593567"/>
    </source>
</evidence>
<keyword evidence="5" id="KW-1185">Reference proteome</keyword>
<feature type="binding site" evidence="1">
    <location>
        <position position="142"/>
    </location>
    <ligand>
        <name>Zn(2+)</name>
        <dbReference type="ChEBI" id="CHEBI:29105"/>
        <note>catalytic</note>
    </ligand>
</feature>
<name>A0A7J7K9X4_BUGNE</name>
<comment type="caution">
    <text evidence="1">Lacks conserved residue(s) required for the propagation of feature annotation.</text>
</comment>
<evidence type="ECO:0000313" key="4">
    <source>
        <dbReference type="EMBL" id="KAF6035023.1"/>
    </source>
</evidence>
<keyword evidence="1" id="KW-0479">Metal-binding</keyword>
<evidence type="ECO:0000256" key="1">
    <source>
        <dbReference type="PROSITE-ProRule" id="PRU00276"/>
    </source>
</evidence>
<reference evidence="4" key="1">
    <citation type="submission" date="2020-06" db="EMBL/GenBank/DDBJ databases">
        <title>Draft genome of Bugula neritina, a colonial animal packing powerful symbionts and potential medicines.</title>
        <authorList>
            <person name="Rayko M."/>
        </authorList>
    </citation>
    <scope>NUCLEOTIDE SEQUENCE [LARGE SCALE GENOMIC DNA]</scope>
    <source>
        <strain evidence="4">Kwan_BN1</strain>
    </source>
</reference>
<dbReference type="GO" id="GO:0046872">
    <property type="term" value="F:metal ion binding"/>
    <property type="evidence" value="ECO:0007669"/>
    <property type="project" value="UniProtKB-KW"/>
</dbReference>
<keyword evidence="2" id="KW-1133">Transmembrane helix</keyword>